<feature type="signal peptide" evidence="2">
    <location>
        <begin position="1"/>
        <end position="24"/>
    </location>
</feature>
<dbReference type="RefSeq" id="WP_248158149.1">
    <property type="nucleotide sequence ID" value="NZ_JAKZAJ010000003.1"/>
</dbReference>
<sequence length="112" mass="12599">MMKRLLLTLPLWVVAMFSLPQAQADNSQNTEADQAGIRLGIQGISATRGEDDPRILFILPWQPPTLPRRPRAELDDRAPSLEEPVNPLALGNHRRFRETLDPMTLNPQGIQP</sequence>
<organism evidence="3 4">
    <name type="scientific">Marinobacter koreensis</name>
    <dbReference type="NCBI Taxonomy" id="335974"/>
    <lineage>
        <taxon>Bacteria</taxon>
        <taxon>Pseudomonadati</taxon>
        <taxon>Pseudomonadota</taxon>
        <taxon>Gammaproteobacteria</taxon>
        <taxon>Pseudomonadales</taxon>
        <taxon>Marinobacteraceae</taxon>
        <taxon>Marinobacter</taxon>
    </lineage>
</organism>
<keyword evidence="4" id="KW-1185">Reference proteome</keyword>
<proteinExistence type="predicted"/>
<reference evidence="4" key="1">
    <citation type="journal article" date="2019" name="Int. J. Syst. Evol. Microbiol.">
        <title>The Global Catalogue of Microorganisms (GCM) 10K type strain sequencing project: providing services to taxonomists for standard genome sequencing and annotation.</title>
        <authorList>
            <consortium name="The Broad Institute Genomics Platform"/>
            <consortium name="The Broad Institute Genome Sequencing Center for Infectious Disease"/>
            <person name="Wu L."/>
            <person name="Ma J."/>
        </authorList>
    </citation>
    <scope>NUCLEOTIDE SEQUENCE [LARGE SCALE GENOMIC DNA]</scope>
    <source>
        <strain evidence="4">CGMCC 4.1799</strain>
    </source>
</reference>
<feature type="region of interest" description="Disordered" evidence="1">
    <location>
        <begin position="77"/>
        <end position="112"/>
    </location>
</feature>
<evidence type="ECO:0000256" key="2">
    <source>
        <dbReference type="SAM" id="SignalP"/>
    </source>
</evidence>
<evidence type="ECO:0000256" key="1">
    <source>
        <dbReference type="SAM" id="MobiDB-lite"/>
    </source>
</evidence>
<evidence type="ECO:0000313" key="4">
    <source>
        <dbReference type="Proteomes" id="UP001596055"/>
    </source>
</evidence>
<keyword evidence="2" id="KW-0732">Signal</keyword>
<feature type="chain" id="PRO_5047382417" evidence="2">
    <location>
        <begin position="25"/>
        <end position="112"/>
    </location>
</feature>
<dbReference type="EMBL" id="JBHSNL010000001">
    <property type="protein sequence ID" value="MFC5543969.1"/>
    <property type="molecule type" value="Genomic_DNA"/>
</dbReference>
<comment type="caution">
    <text evidence="3">The sequence shown here is derived from an EMBL/GenBank/DDBJ whole genome shotgun (WGS) entry which is preliminary data.</text>
</comment>
<gene>
    <name evidence="3" type="ORF">ACFPQA_02790</name>
</gene>
<dbReference type="Proteomes" id="UP001596055">
    <property type="component" value="Unassembled WGS sequence"/>
</dbReference>
<accession>A0ABW0RIE9</accession>
<protein>
    <submittedName>
        <fullName evidence="3">Uncharacterized protein</fullName>
    </submittedName>
</protein>
<name>A0ABW0RIE9_9GAMM</name>
<evidence type="ECO:0000313" key="3">
    <source>
        <dbReference type="EMBL" id="MFC5543969.1"/>
    </source>
</evidence>